<organism evidence="1 2">
    <name type="scientific">Hasllibacter halocynthiae</name>
    <dbReference type="NCBI Taxonomy" id="595589"/>
    <lineage>
        <taxon>Bacteria</taxon>
        <taxon>Pseudomonadati</taxon>
        <taxon>Pseudomonadota</taxon>
        <taxon>Alphaproteobacteria</taxon>
        <taxon>Rhodobacterales</taxon>
        <taxon>Roseobacteraceae</taxon>
        <taxon>Hasllibacter</taxon>
    </lineage>
</organism>
<evidence type="ECO:0000313" key="2">
    <source>
        <dbReference type="Proteomes" id="UP000238801"/>
    </source>
</evidence>
<gene>
    <name evidence="1" type="ORF">BCF33_0194</name>
</gene>
<dbReference type="GO" id="GO:0030638">
    <property type="term" value="P:polyketide metabolic process"/>
    <property type="evidence" value="ECO:0007669"/>
    <property type="project" value="InterPro"/>
</dbReference>
<dbReference type="InterPro" id="IPR032710">
    <property type="entry name" value="NTF2-like_dom_sf"/>
</dbReference>
<name>A0A2T0X6M2_9RHOB</name>
<sequence>MIPAGFQERFATPEDYVLGITREIWEERRVDTLRGLYADGLVVRSPASVVVGNGGIVAATLGTLAEFPDRELPGEDVIWMPWGKGFLSSHRLLCWATHSAPGAYGPPTGRRLRYRIIADCYCEGGAVRDEWLVRDQGAIVRQMGWEVPAWVRLQIAREGGPDRCVRPFAPARDVAGPYGGAGDGHEAGAALAEALRGATKDPATIREGWDRGAALHHPGHRDGHGWNDASAFWAGLASAVPSGRFEVHHAMGRDDPMMPPRAAVRWSLSGRHDGPGTFGAPSGAEIHVMGMTHAELGPRGIRREWTLFDETAVWRQIVLATG</sequence>
<dbReference type="RefSeq" id="WP_245883678.1">
    <property type="nucleotide sequence ID" value="NZ_PVTT01000001.1"/>
</dbReference>
<dbReference type="InterPro" id="IPR009959">
    <property type="entry name" value="Cyclase_SnoaL-like"/>
</dbReference>
<dbReference type="SUPFAM" id="SSF54427">
    <property type="entry name" value="NTF2-like"/>
    <property type="match status" value="2"/>
</dbReference>
<dbReference type="Gene3D" id="3.10.450.50">
    <property type="match status" value="2"/>
</dbReference>
<dbReference type="AlphaFoldDB" id="A0A2T0X6M2"/>
<evidence type="ECO:0000313" key="1">
    <source>
        <dbReference type="EMBL" id="PRY94602.1"/>
    </source>
</evidence>
<dbReference type="Proteomes" id="UP000238801">
    <property type="component" value="Unassembled WGS sequence"/>
</dbReference>
<protein>
    <submittedName>
        <fullName evidence="1">Putative ester cyclase</fullName>
    </submittedName>
</protein>
<proteinExistence type="predicted"/>
<dbReference type="Pfam" id="PF07366">
    <property type="entry name" value="SnoaL"/>
    <property type="match status" value="2"/>
</dbReference>
<reference evidence="1 2" key="1">
    <citation type="submission" date="2018-03" db="EMBL/GenBank/DDBJ databases">
        <title>Genomic Encyclopedia of Archaeal and Bacterial Type Strains, Phase II (KMG-II): from individual species to whole genera.</title>
        <authorList>
            <person name="Goeker M."/>
        </authorList>
    </citation>
    <scope>NUCLEOTIDE SEQUENCE [LARGE SCALE GENOMIC DNA]</scope>
    <source>
        <strain evidence="1 2">DSM 29318</strain>
    </source>
</reference>
<keyword evidence="2" id="KW-1185">Reference proteome</keyword>
<comment type="caution">
    <text evidence="1">The sequence shown here is derived from an EMBL/GenBank/DDBJ whole genome shotgun (WGS) entry which is preliminary data.</text>
</comment>
<accession>A0A2T0X6M2</accession>
<dbReference type="EMBL" id="PVTT01000001">
    <property type="protein sequence ID" value="PRY94602.1"/>
    <property type="molecule type" value="Genomic_DNA"/>
</dbReference>